<dbReference type="GO" id="GO:0005886">
    <property type="term" value="C:plasma membrane"/>
    <property type="evidence" value="ECO:0007669"/>
    <property type="project" value="TreeGrafter"/>
</dbReference>
<evidence type="ECO:0000256" key="1">
    <source>
        <dbReference type="ARBA" id="ARBA00004141"/>
    </source>
</evidence>
<dbReference type="PANTHER" id="PTHR43829:SF9">
    <property type="entry name" value="AQUAPORIN-9"/>
    <property type="match status" value="1"/>
</dbReference>
<organism evidence="9 10">
    <name type="scientific">Puccinia graminis f. sp. tritici</name>
    <dbReference type="NCBI Taxonomy" id="56615"/>
    <lineage>
        <taxon>Eukaryota</taxon>
        <taxon>Fungi</taxon>
        <taxon>Dikarya</taxon>
        <taxon>Basidiomycota</taxon>
        <taxon>Pucciniomycotina</taxon>
        <taxon>Pucciniomycetes</taxon>
        <taxon>Pucciniales</taxon>
        <taxon>Pucciniaceae</taxon>
        <taxon>Puccinia</taxon>
    </lineage>
</organism>
<keyword evidence="5 8" id="KW-1133">Transmembrane helix</keyword>
<evidence type="ECO:0000256" key="7">
    <source>
        <dbReference type="ARBA" id="ARBA00034651"/>
    </source>
</evidence>
<keyword evidence="10" id="KW-1185">Reference proteome</keyword>
<dbReference type="InterPro" id="IPR023271">
    <property type="entry name" value="Aquaporin-like"/>
</dbReference>
<keyword evidence="4" id="KW-0677">Repeat</keyword>
<dbReference type="PANTHER" id="PTHR43829">
    <property type="entry name" value="AQUAPORIN OR AQUAGLYCEROPORIN RELATED"/>
    <property type="match status" value="1"/>
</dbReference>
<dbReference type="AlphaFoldDB" id="A0A5B0R0T9"/>
<evidence type="ECO:0000313" key="9">
    <source>
        <dbReference type="EMBL" id="KAA1118913.1"/>
    </source>
</evidence>
<evidence type="ECO:0000256" key="4">
    <source>
        <dbReference type="ARBA" id="ARBA00022737"/>
    </source>
</evidence>
<dbReference type="Proteomes" id="UP000324748">
    <property type="component" value="Unassembled WGS sequence"/>
</dbReference>
<proteinExistence type="predicted"/>
<comment type="subcellular location">
    <subcellularLocation>
        <location evidence="1">Membrane</location>
        <topology evidence="1">Multi-pass membrane protein</topology>
    </subcellularLocation>
</comment>
<dbReference type="OrthoDB" id="3222at2759"/>
<evidence type="ECO:0000256" key="6">
    <source>
        <dbReference type="ARBA" id="ARBA00023136"/>
    </source>
</evidence>
<dbReference type="GO" id="GO:0015250">
    <property type="term" value="F:water channel activity"/>
    <property type="evidence" value="ECO:0007669"/>
    <property type="project" value="TreeGrafter"/>
</dbReference>
<feature type="transmembrane region" description="Helical" evidence="8">
    <location>
        <begin position="18"/>
        <end position="39"/>
    </location>
</feature>
<reference evidence="9 10" key="1">
    <citation type="submission" date="2019-05" db="EMBL/GenBank/DDBJ databases">
        <title>Emergence of the Ug99 lineage of the wheat stem rust pathogen through somatic hybridization.</title>
        <authorList>
            <person name="Li F."/>
            <person name="Upadhyaya N.M."/>
            <person name="Sperschneider J."/>
            <person name="Matny O."/>
            <person name="Nguyen-Phuc H."/>
            <person name="Mago R."/>
            <person name="Raley C."/>
            <person name="Miller M.E."/>
            <person name="Silverstein K.A.T."/>
            <person name="Henningsen E."/>
            <person name="Hirsch C.D."/>
            <person name="Visser B."/>
            <person name="Pretorius Z.A."/>
            <person name="Steffenson B.J."/>
            <person name="Schwessinger B."/>
            <person name="Dodds P.N."/>
            <person name="Figueroa M."/>
        </authorList>
    </citation>
    <scope>NUCLEOTIDE SEQUENCE [LARGE SCALE GENOMIC DNA]</scope>
    <source>
        <strain evidence="9">21-0</strain>
    </source>
</reference>
<gene>
    <name evidence="9" type="ORF">PGT21_010214</name>
</gene>
<keyword evidence="6 8" id="KW-0472">Membrane</keyword>
<evidence type="ECO:0000256" key="5">
    <source>
        <dbReference type="ARBA" id="ARBA00022989"/>
    </source>
</evidence>
<evidence type="ECO:0000256" key="8">
    <source>
        <dbReference type="SAM" id="Phobius"/>
    </source>
</evidence>
<evidence type="ECO:0000256" key="2">
    <source>
        <dbReference type="ARBA" id="ARBA00022448"/>
    </source>
</evidence>
<evidence type="ECO:0000313" key="10">
    <source>
        <dbReference type="Proteomes" id="UP000324748"/>
    </source>
</evidence>
<accession>A0A5B0R0T9</accession>
<comment type="caution">
    <text evidence="9">The sequence shown here is derived from an EMBL/GenBank/DDBJ whole genome shotgun (WGS) entry which is preliminary data.</text>
</comment>
<dbReference type="GO" id="GO:0015254">
    <property type="term" value="F:glycerol channel activity"/>
    <property type="evidence" value="ECO:0007669"/>
    <property type="project" value="TreeGrafter"/>
</dbReference>
<dbReference type="SUPFAM" id="SSF81338">
    <property type="entry name" value="Aquaporin-like"/>
    <property type="match status" value="1"/>
</dbReference>
<sequence>MAIGDRTNSPPPDGISPIVFMCVVIGVAFALGSQTSYALNPALDLSSRIVVTLMGYGTSHWSFRDQYWIWNNCEQTKLK</sequence>
<protein>
    <recommendedName>
        <fullName evidence="11">Aquaporin</fullName>
    </recommendedName>
</protein>
<evidence type="ECO:0008006" key="11">
    <source>
        <dbReference type="Google" id="ProtNLM"/>
    </source>
</evidence>
<name>A0A5B0R0T9_PUCGR</name>
<evidence type="ECO:0000256" key="3">
    <source>
        <dbReference type="ARBA" id="ARBA00022692"/>
    </source>
</evidence>
<comment type="catalytic activity">
    <reaction evidence="7">
        <text>H2O(in) = H2O(out)</text>
        <dbReference type="Rhea" id="RHEA:29667"/>
        <dbReference type="ChEBI" id="CHEBI:15377"/>
    </reaction>
</comment>
<keyword evidence="3 8" id="KW-0812">Transmembrane</keyword>
<dbReference type="Gene3D" id="1.20.1080.10">
    <property type="entry name" value="Glycerol uptake facilitator protein"/>
    <property type="match status" value="1"/>
</dbReference>
<keyword evidence="2" id="KW-0813">Transport</keyword>
<dbReference type="InterPro" id="IPR050363">
    <property type="entry name" value="MIP/Aquaporin"/>
</dbReference>
<dbReference type="EMBL" id="VSWC01000001">
    <property type="protein sequence ID" value="KAA1118913.1"/>
    <property type="molecule type" value="Genomic_DNA"/>
</dbReference>